<dbReference type="RefSeq" id="WP_148858858.1">
    <property type="nucleotide sequence ID" value="NZ_PHNJ01000008.1"/>
</dbReference>
<gene>
    <name evidence="2" type="ORF">CV102_15255</name>
</gene>
<keyword evidence="3" id="KW-1185">Reference proteome</keyword>
<evidence type="ECO:0008006" key="4">
    <source>
        <dbReference type="Google" id="ProtNLM"/>
    </source>
</evidence>
<feature type="compositionally biased region" description="Polar residues" evidence="1">
    <location>
        <begin position="242"/>
        <end position="258"/>
    </location>
</feature>
<sequence>MTDLDTRSFVTRALALVGSSPPTTARETRTWLVEPFLEALGWSLRDEGCRTDRTLEDARLEYVLAVDSIPAVLVAVEPCPDALDESRVPGLLEAMTWTGVDRAIYTNGREYLLLAGTTDAEQLACRLPSLPDHESSLQHYSRATARDRLEHGSREAVSRQLAVDRMAIRDGIVDQLTAATGTERYADEFEAGVERLLDQFVVSFTDEDRDAAVDREGISLEYTGPSLSTDELGLDDGDRTETSTVEPRQTESDSTPDVNSELADGDRPASDRDDDGEYVVRFFTDRGSIGAIGHSSATQALVQATEYCLERGLAGVSVPWSPSEEDGETVLNDEPVRADGSSMESPQQLSNGYYLETAGSVDDQADRVEALASRAGLRAMLTGDWES</sequence>
<organism evidence="2 3">
    <name type="scientific">Natronococcus pandeyae</name>
    <dbReference type="NCBI Taxonomy" id="2055836"/>
    <lineage>
        <taxon>Archaea</taxon>
        <taxon>Methanobacteriati</taxon>
        <taxon>Methanobacteriota</taxon>
        <taxon>Stenosarchaea group</taxon>
        <taxon>Halobacteria</taxon>
        <taxon>Halobacteriales</taxon>
        <taxon>Natrialbaceae</taxon>
        <taxon>Natronococcus</taxon>
    </lineage>
</organism>
<dbReference type="AlphaFoldDB" id="A0A8J8Q353"/>
<protein>
    <recommendedName>
        <fullName evidence="4">Type I restriction enzyme R protein N-terminal domain-containing protein</fullName>
    </recommendedName>
</protein>
<dbReference type="Proteomes" id="UP000766904">
    <property type="component" value="Unassembled WGS sequence"/>
</dbReference>
<evidence type="ECO:0000313" key="2">
    <source>
        <dbReference type="EMBL" id="TYL37693.1"/>
    </source>
</evidence>
<dbReference type="OrthoDB" id="330911at2157"/>
<proteinExistence type="predicted"/>
<evidence type="ECO:0000313" key="3">
    <source>
        <dbReference type="Proteomes" id="UP000766904"/>
    </source>
</evidence>
<dbReference type="EMBL" id="PHNJ01000008">
    <property type="protein sequence ID" value="TYL37693.1"/>
    <property type="molecule type" value="Genomic_DNA"/>
</dbReference>
<accession>A0A8J8Q353</accession>
<comment type="caution">
    <text evidence="2">The sequence shown here is derived from an EMBL/GenBank/DDBJ whole genome shotgun (WGS) entry which is preliminary data.</text>
</comment>
<name>A0A8J8Q353_9EURY</name>
<reference evidence="2" key="1">
    <citation type="submission" date="2017-11" db="EMBL/GenBank/DDBJ databases">
        <authorList>
            <person name="Kajale S.C."/>
            <person name="Sharma A."/>
        </authorList>
    </citation>
    <scope>NUCLEOTIDE SEQUENCE</scope>
    <source>
        <strain evidence="2">LS1_42</strain>
    </source>
</reference>
<feature type="region of interest" description="Disordered" evidence="1">
    <location>
        <begin position="215"/>
        <end position="276"/>
    </location>
</feature>
<evidence type="ECO:0000256" key="1">
    <source>
        <dbReference type="SAM" id="MobiDB-lite"/>
    </source>
</evidence>